<comment type="caution">
    <text evidence="5">The sequence shown here is derived from an EMBL/GenBank/DDBJ whole genome shotgun (WGS) entry which is preliminary data.</text>
</comment>
<dbReference type="Pfam" id="PF17177">
    <property type="entry name" value="PPR_long"/>
    <property type="match status" value="1"/>
</dbReference>
<feature type="repeat" description="PPR" evidence="3">
    <location>
        <begin position="137"/>
        <end position="171"/>
    </location>
</feature>
<dbReference type="Gene3D" id="1.25.40.10">
    <property type="entry name" value="Tetratricopeptide repeat domain"/>
    <property type="match status" value="5"/>
</dbReference>
<evidence type="ECO:0000256" key="3">
    <source>
        <dbReference type="PROSITE-ProRule" id="PRU00708"/>
    </source>
</evidence>
<sequence>MTYSLSHSLHLPNPSPFIPTLLDPNTTFRQLSFPSSVSKTHRKLQFKAHAKPRELVLGNPSVTVEAGKYSYDIETLINRISSLPPRGSIARCLDTFKNKLSLNDFAVVFKEFAQRGDWQRSLRLFKYMQRQIWCKPNEHIYTIMITLLGRESLLDKCREVFDEMPSQGVPRSVFAYTAVINAYGRNGQFQNSLELLDRMKQERVSPSILTYNTVINACARGGLDWEGLLGLFAEMRHEGILPDVVTYNTLLSACAHRGLGDEAEMVFRTMNDGGVVPDINTYSYLVHTFGKLNELEKVSELLREMESGGSLPDVSSYNVLLEAYAELGSIKESIGVFRQMQEAGCVPNAATYSILLNLYGKHGRYDDVRDLFLEMKVSNTDPDAGTYNILIQVFGEGGYFKEVVTLFHDMVDENIEPNMETYEGLIFACGKGGLYEDAKKILLHMNEKGIVPSSKAYTGVIEAYGQAALYEEAMVAFNTMNEIGSNPTTATYNSLVRSFARGGLYKEVEAILFRMGESGLPRDVHSFNGMIEAFRQAGQYEKAVKAHVEMEKANCDPNELTLEAVLWIYCSAGLVDESQEQFQEIKASGILPSVMCYCMMLALYAKNDRSNDADNLINEMVTTRVSDIHQVIGQMIKGDFDDESNWPIVEYIFDKLNSKGCGIGIMFYNALLEALWWMRQRERAARVLNEASKRGLFPELFRKNKLVWSVDVHRMSEGGALTALSIWLNDMQEMFTTGKNLPELAAVVVARGKMEESTDAQDFPIAKAAFSFLQDNVSSSFTYPAWNKGRIVCQQLQLRQILSGTGSSSSRKNVDKLVSLSNSSLTTSGAITSKSDVQSGRANGVDSRTNSTRTELLISAV</sequence>
<dbReference type="Gramene" id="Psat04G0176800-T1">
    <property type="protein sequence ID" value="KAI5416888.1"/>
    <property type="gene ID" value="KIW84_041768"/>
</dbReference>
<dbReference type="Gramene" id="PSAT_LOCUS17783_t1">
    <property type="protein sequence ID" value="CAL5198312.1"/>
    <property type="gene ID" value="PSAT_LOCUS17783"/>
</dbReference>
<dbReference type="PANTHER" id="PTHR47447">
    <property type="entry name" value="OS03G0856100 PROTEIN"/>
    <property type="match status" value="1"/>
</dbReference>
<proteinExistence type="inferred from homology"/>
<feature type="repeat" description="PPR" evidence="3">
    <location>
        <begin position="523"/>
        <end position="557"/>
    </location>
</feature>
<dbReference type="NCBIfam" id="TIGR00756">
    <property type="entry name" value="PPR"/>
    <property type="match status" value="11"/>
</dbReference>
<dbReference type="PANTHER" id="PTHR47447:SF28">
    <property type="entry name" value="PENTACOTRIPEPTIDE-REPEAT REGION OF PRORP DOMAIN-CONTAINING PROTEIN"/>
    <property type="match status" value="1"/>
</dbReference>
<feature type="repeat" description="PPR" evidence="3">
    <location>
        <begin position="278"/>
        <end position="312"/>
    </location>
</feature>
<feature type="repeat" description="PPR" evidence="3">
    <location>
        <begin position="558"/>
        <end position="592"/>
    </location>
</feature>
<dbReference type="GO" id="GO:0009507">
    <property type="term" value="C:chloroplast"/>
    <property type="evidence" value="ECO:0007669"/>
    <property type="project" value="EnsemblPlants"/>
</dbReference>
<feature type="repeat" description="PPR" evidence="3">
    <location>
        <begin position="313"/>
        <end position="347"/>
    </location>
</feature>
<dbReference type="SMART" id="SM00463">
    <property type="entry name" value="SMR"/>
    <property type="match status" value="1"/>
</dbReference>
<protein>
    <submittedName>
        <fullName evidence="5">Pentatricopeptide repeat-containing protein</fullName>
    </submittedName>
</protein>
<dbReference type="InterPro" id="IPR002625">
    <property type="entry name" value="Smr_dom"/>
</dbReference>
<accession>A0A9D5APR3</accession>
<comment type="similarity">
    <text evidence="1">Belongs to the PPR family. P subfamily.</text>
</comment>
<feature type="repeat" description="PPR" evidence="3">
    <location>
        <begin position="418"/>
        <end position="452"/>
    </location>
</feature>
<dbReference type="Gramene" id="Psat4g055880.1">
    <property type="protein sequence ID" value="Psat4g055880.1.cds"/>
    <property type="gene ID" value="Psat4g055880"/>
</dbReference>
<feature type="repeat" description="PPR" evidence="3">
    <location>
        <begin position="172"/>
        <end position="206"/>
    </location>
</feature>
<feature type="repeat" description="PPR" evidence="3">
    <location>
        <begin position="488"/>
        <end position="522"/>
    </location>
</feature>
<dbReference type="Pfam" id="PF01535">
    <property type="entry name" value="PPR"/>
    <property type="match status" value="1"/>
</dbReference>
<dbReference type="Pfam" id="PF13812">
    <property type="entry name" value="PPR_3"/>
    <property type="match status" value="2"/>
</dbReference>
<dbReference type="PROSITE" id="PS50828">
    <property type="entry name" value="SMR"/>
    <property type="match status" value="1"/>
</dbReference>
<dbReference type="InterPro" id="IPR002885">
    <property type="entry name" value="PPR_rpt"/>
</dbReference>
<dbReference type="Proteomes" id="UP001058974">
    <property type="component" value="Chromosome 4"/>
</dbReference>
<feature type="repeat" description="PPR" evidence="3">
    <location>
        <begin position="243"/>
        <end position="277"/>
    </location>
</feature>
<feature type="domain" description="Smr" evidence="4">
    <location>
        <begin position="710"/>
        <end position="799"/>
    </location>
</feature>
<dbReference type="EMBL" id="JAMSHJ010000004">
    <property type="protein sequence ID" value="KAI5416888.1"/>
    <property type="molecule type" value="Genomic_DNA"/>
</dbReference>
<dbReference type="InterPro" id="IPR033443">
    <property type="entry name" value="PROP1-like_PPR_dom"/>
</dbReference>
<feature type="repeat" description="PPR" evidence="3">
    <location>
        <begin position="383"/>
        <end position="417"/>
    </location>
</feature>
<dbReference type="GO" id="GO:0042793">
    <property type="term" value="P:plastid transcription"/>
    <property type="evidence" value="ECO:0007669"/>
    <property type="project" value="EnsemblPlants"/>
</dbReference>
<dbReference type="Pfam" id="PF13041">
    <property type="entry name" value="PPR_2"/>
    <property type="match status" value="3"/>
</dbReference>
<dbReference type="OrthoDB" id="185373at2759"/>
<gene>
    <name evidence="5" type="ORF">KIW84_041768</name>
</gene>
<evidence type="ECO:0000256" key="1">
    <source>
        <dbReference type="ARBA" id="ARBA00007626"/>
    </source>
</evidence>
<keyword evidence="2" id="KW-0677">Repeat</keyword>
<dbReference type="InterPro" id="IPR011990">
    <property type="entry name" value="TPR-like_helical_dom_sf"/>
</dbReference>
<feature type="repeat" description="PPR" evidence="3">
    <location>
        <begin position="207"/>
        <end position="242"/>
    </location>
</feature>
<dbReference type="PROSITE" id="PS51375">
    <property type="entry name" value="PPR"/>
    <property type="match status" value="13"/>
</dbReference>
<keyword evidence="6" id="KW-1185">Reference proteome</keyword>
<reference evidence="5 6" key="1">
    <citation type="journal article" date="2022" name="Nat. Genet.">
        <title>Improved pea reference genome and pan-genome highlight genomic features and evolutionary characteristics.</title>
        <authorList>
            <person name="Yang T."/>
            <person name="Liu R."/>
            <person name="Luo Y."/>
            <person name="Hu S."/>
            <person name="Wang D."/>
            <person name="Wang C."/>
            <person name="Pandey M.K."/>
            <person name="Ge S."/>
            <person name="Xu Q."/>
            <person name="Li N."/>
            <person name="Li G."/>
            <person name="Huang Y."/>
            <person name="Saxena R.K."/>
            <person name="Ji Y."/>
            <person name="Li M."/>
            <person name="Yan X."/>
            <person name="He Y."/>
            <person name="Liu Y."/>
            <person name="Wang X."/>
            <person name="Xiang C."/>
            <person name="Varshney R.K."/>
            <person name="Ding H."/>
            <person name="Gao S."/>
            <person name="Zong X."/>
        </authorList>
    </citation>
    <scope>NUCLEOTIDE SEQUENCE [LARGE SCALE GENOMIC DNA]</scope>
    <source>
        <strain evidence="5 6">cv. Zhongwan 6</strain>
    </source>
</reference>
<evidence type="ECO:0000313" key="6">
    <source>
        <dbReference type="Proteomes" id="UP001058974"/>
    </source>
</evidence>
<name>A0A9D5APR3_PEA</name>
<evidence type="ECO:0000259" key="4">
    <source>
        <dbReference type="PROSITE" id="PS50828"/>
    </source>
</evidence>
<feature type="repeat" description="PPR" evidence="3">
    <location>
        <begin position="453"/>
        <end position="487"/>
    </location>
</feature>
<dbReference type="FunFam" id="1.25.40.10:FF:000530">
    <property type="entry name" value="Pentatricopeptide repeat-containing protein At1g74850, chloroplastic"/>
    <property type="match status" value="1"/>
</dbReference>
<dbReference type="GO" id="GO:0045893">
    <property type="term" value="P:positive regulation of DNA-templated transcription"/>
    <property type="evidence" value="ECO:0007669"/>
    <property type="project" value="EnsemblPlants"/>
</dbReference>
<organism evidence="5 6">
    <name type="scientific">Pisum sativum</name>
    <name type="common">Garden pea</name>
    <name type="synonym">Lathyrus oleraceus</name>
    <dbReference type="NCBI Taxonomy" id="3888"/>
    <lineage>
        <taxon>Eukaryota</taxon>
        <taxon>Viridiplantae</taxon>
        <taxon>Streptophyta</taxon>
        <taxon>Embryophyta</taxon>
        <taxon>Tracheophyta</taxon>
        <taxon>Spermatophyta</taxon>
        <taxon>Magnoliopsida</taxon>
        <taxon>eudicotyledons</taxon>
        <taxon>Gunneridae</taxon>
        <taxon>Pentapetalae</taxon>
        <taxon>rosids</taxon>
        <taxon>fabids</taxon>
        <taxon>Fabales</taxon>
        <taxon>Fabaceae</taxon>
        <taxon>Papilionoideae</taxon>
        <taxon>50 kb inversion clade</taxon>
        <taxon>NPAAA clade</taxon>
        <taxon>Hologalegina</taxon>
        <taxon>IRL clade</taxon>
        <taxon>Fabeae</taxon>
        <taxon>Lathyrus</taxon>
    </lineage>
</organism>
<evidence type="ECO:0000313" key="5">
    <source>
        <dbReference type="EMBL" id="KAI5416888.1"/>
    </source>
</evidence>
<feature type="repeat" description="PPR" evidence="3">
    <location>
        <begin position="348"/>
        <end position="382"/>
    </location>
</feature>
<dbReference type="AlphaFoldDB" id="A0A9D5APR3"/>
<evidence type="ECO:0000256" key="2">
    <source>
        <dbReference type="ARBA" id="ARBA00022737"/>
    </source>
</evidence>